<dbReference type="SMART" id="SM00184">
    <property type="entry name" value="RING"/>
    <property type="match status" value="1"/>
</dbReference>
<evidence type="ECO:0000256" key="3">
    <source>
        <dbReference type="PROSITE-ProRule" id="PRU00175"/>
    </source>
</evidence>
<dbReference type="PROSITE" id="PS50089">
    <property type="entry name" value="ZF_RING_2"/>
    <property type="match status" value="1"/>
</dbReference>
<evidence type="ECO:0000256" key="2">
    <source>
        <dbReference type="ARBA" id="ARBA00022833"/>
    </source>
</evidence>
<dbReference type="SUPFAM" id="SSF57850">
    <property type="entry name" value="RING/U-box"/>
    <property type="match status" value="1"/>
</dbReference>
<dbReference type="PANTHER" id="PTHR17550:SF4">
    <property type="entry name" value="E3 UBIQUITIN-PROTEIN LIGASE TTC3"/>
    <property type="match status" value="1"/>
</dbReference>
<dbReference type="InterPro" id="IPR001841">
    <property type="entry name" value="Znf_RING"/>
</dbReference>
<dbReference type="EMBL" id="GECZ01015685">
    <property type="protein sequence ID" value="JAS54084.1"/>
    <property type="molecule type" value="Transcribed_RNA"/>
</dbReference>
<organism evidence="6">
    <name type="scientific">Cuerna arida</name>
    <dbReference type="NCBI Taxonomy" id="1464854"/>
    <lineage>
        <taxon>Eukaryota</taxon>
        <taxon>Metazoa</taxon>
        <taxon>Ecdysozoa</taxon>
        <taxon>Arthropoda</taxon>
        <taxon>Hexapoda</taxon>
        <taxon>Insecta</taxon>
        <taxon>Pterygota</taxon>
        <taxon>Neoptera</taxon>
        <taxon>Paraneoptera</taxon>
        <taxon>Hemiptera</taxon>
        <taxon>Auchenorrhyncha</taxon>
        <taxon>Membracoidea</taxon>
        <taxon>Cicadellidae</taxon>
        <taxon>Cicadellinae</taxon>
        <taxon>Proconiini</taxon>
        <taxon>Cuerna</taxon>
    </lineage>
</organism>
<name>A0A1B6FV93_9HEMI</name>
<evidence type="ECO:0000313" key="6">
    <source>
        <dbReference type="EMBL" id="JAS54084.1"/>
    </source>
</evidence>
<feature type="non-terminal residue" evidence="6">
    <location>
        <position position="1"/>
    </location>
</feature>
<feature type="region of interest" description="Disordered" evidence="4">
    <location>
        <begin position="158"/>
        <end position="215"/>
    </location>
</feature>
<protein>
    <recommendedName>
        <fullName evidence="5">RING-type domain-containing protein</fullName>
    </recommendedName>
</protein>
<evidence type="ECO:0000256" key="1">
    <source>
        <dbReference type="ARBA" id="ARBA00022771"/>
    </source>
</evidence>
<dbReference type="AlphaFoldDB" id="A0A1B6FV93"/>
<feature type="compositionally biased region" description="Polar residues" evidence="4">
    <location>
        <begin position="169"/>
        <end position="190"/>
    </location>
</feature>
<evidence type="ECO:0000256" key="4">
    <source>
        <dbReference type="SAM" id="MobiDB-lite"/>
    </source>
</evidence>
<keyword evidence="1 3" id="KW-0479">Metal-binding</keyword>
<accession>A0A1B6FV93</accession>
<sequence length="410" mass="45151">HLKKISELTTLVADQQLQIQLSKSANQQIQQIMNSFQVMPHMQSPVNSAFGGGALQYPYSQSVPPPPVPTIPPPKSDAAKVGNTSLFFLPPDAQHLLDENSADFKKNTPVSQIDNGSFSVPIFTPPPVIMPASSGLGITVPPPPLGVAHKLLKSSTASADKMDSKSADKQNTTIQEAKAKVSSSRDSTPSPAFAPAPEKSKKKKKKGKSESKEVVPEVRIATPFSVEPEFSESDCHGDASEWNVVMPKGAMKPMFTAPLAVPESKTNNKKKLLHKLQLKFPTTPLKELDDIVKQVRDDNNGSLSGLPFDEIETRVERLLTMRQFQKTSTMGLVKFSESAWGTVKHHDTLNVKDWQFEECMVCLEVMGKERTKLGCNHEFDTKCIRDWLKVKSVCPLCNEFTTMPDEFPAL</sequence>
<dbReference type="Pfam" id="PF13639">
    <property type="entry name" value="zf-RING_2"/>
    <property type="match status" value="1"/>
</dbReference>
<dbReference type="GO" id="GO:0008270">
    <property type="term" value="F:zinc ion binding"/>
    <property type="evidence" value="ECO:0007669"/>
    <property type="project" value="UniProtKB-KW"/>
</dbReference>
<reference evidence="6" key="1">
    <citation type="submission" date="2015-11" db="EMBL/GenBank/DDBJ databases">
        <title>De novo transcriptome assembly of four potential Pierce s Disease insect vectors from Arizona vineyards.</title>
        <authorList>
            <person name="Tassone E.E."/>
        </authorList>
    </citation>
    <scope>NUCLEOTIDE SEQUENCE</scope>
</reference>
<dbReference type="InterPro" id="IPR013083">
    <property type="entry name" value="Znf_RING/FYVE/PHD"/>
</dbReference>
<proteinExistence type="predicted"/>
<keyword evidence="2" id="KW-0862">Zinc</keyword>
<dbReference type="Gene3D" id="3.30.40.10">
    <property type="entry name" value="Zinc/RING finger domain, C3HC4 (zinc finger)"/>
    <property type="match status" value="1"/>
</dbReference>
<evidence type="ECO:0000259" key="5">
    <source>
        <dbReference type="PROSITE" id="PS50089"/>
    </source>
</evidence>
<keyword evidence="1 3" id="KW-0863">Zinc-finger</keyword>
<dbReference type="InterPro" id="IPR056870">
    <property type="entry name" value="TTC3/DZIP3/RBM44-like_helical"/>
</dbReference>
<gene>
    <name evidence="6" type="ORF">g.34434</name>
</gene>
<dbReference type="PANTHER" id="PTHR17550">
    <property type="entry name" value="E3 UBIQUITIN-PROTEIN LIGASE TTC3"/>
    <property type="match status" value="1"/>
</dbReference>
<feature type="domain" description="RING-type" evidence="5">
    <location>
        <begin position="359"/>
        <end position="398"/>
    </location>
</feature>
<dbReference type="Pfam" id="PF24905">
    <property type="entry name" value="TTC3_9th"/>
    <property type="match status" value="1"/>
</dbReference>